<dbReference type="Proteomes" id="UP000000709">
    <property type="component" value="Unassembled WGS sequence"/>
</dbReference>
<accession>G3ARD9</accession>
<keyword evidence="10" id="KW-1185">Reference proteome</keyword>
<organism evidence="10">
    <name type="scientific">Spathaspora passalidarum (strain NRRL Y-27907 / 11-Y1)</name>
    <dbReference type="NCBI Taxonomy" id="619300"/>
    <lineage>
        <taxon>Eukaryota</taxon>
        <taxon>Fungi</taxon>
        <taxon>Dikarya</taxon>
        <taxon>Ascomycota</taxon>
        <taxon>Saccharomycotina</taxon>
        <taxon>Pichiomycetes</taxon>
        <taxon>Debaryomycetaceae</taxon>
        <taxon>Spathaspora</taxon>
    </lineage>
</organism>
<evidence type="ECO:0000256" key="3">
    <source>
        <dbReference type="ARBA" id="ARBA00022525"/>
    </source>
</evidence>
<dbReference type="Pfam" id="PF11765">
    <property type="entry name" value="Hyphal_reg_CWP"/>
    <property type="match status" value="1"/>
</dbReference>
<evidence type="ECO:0000256" key="4">
    <source>
        <dbReference type="ARBA" id="ARBA00022729"/>
    </source>
</evidence>
<feature type="region of interest" description="Disordered" evidence="6">
    <location>
        <begin position="274"/>
        <end position="330"/>
    </location>
</feature>
<keyword evidence="5" id="KW-0325">Glycoprotein</keyword>
<keyword evidence="2" id="KW-0134">Cell wall</keyword>
<dbReference type="GeneID" id="18874280"/>
<dbReference type="InParanoid" id="G3ARD9"/>
<dbReference type="AlphaFoldDB" id="G3ARD9"/>
<feature type="signal peptide" evidence="7">
    <location>
        <begin position="1"/>
        <end position="18"/>
    </location>
</feature>
<proteinExistence type="predicted"/>
<comment type="subcellular location">
    <subcellularLocation>
        <location evidence="1">Secreted</location>
        <location evidence="1">Cell wall</location>
    </subcellularLocation>
</comment>
<sequence length="354" mass="38624">MQLLSTIIICLLAQTVATEETLEVSATSTIETSTISEPVVVESDGVLNLLNMEELNASNFHVDNSGQFLFKSNVRSEVDIGYLNNSGYILLDTIEADRAYLHLGNNTENNGELVVYGQHLNVHMDSVENSGSITVWGYAGEVTMEQFTNKKDVCFHEQLVELKQSKGAGCFAVSNSSVYISNPDEFHPTIVLEDSQNHVYLEEISEDLVINLVNFQNVVRVTAPNDGYENFSYTNGSLILAYEDFRITLEIGSGYDSERISVENDDSGVLVSYDGSAPSKTSHETECGCALETDPPVKEAESSTVEAEDESSSTNDDDNGKGNGNQNSRNSSASVLTPIYLVGLSFVVSLMIML</sequence>
<dbReference type="EMBL" id="GL996503">
    <property type="protein sequence ID" value="EGW31746.1"/>
    <property type="molecule type" value="Genomic_DNA"/>
</dbReference>
<gene>
    <name evidence="9" type="ORF">SPAPADRAFT_62340</name>
</gene>
<keyword evidence="4 7" id="KW-0732">Signal</keyword>
<dbReference type="RefSeq" id="XP_007376524.1">
    <property type="nucleotide sequence ID" value="XM_007376462.1"/>
</dbReference>
<feature type="chain" id="PRO_5003442563" description="Hyphally-regulated cell wall protein N-terminal domain-containing protein" evidence="7">
    <location>
        <begin position="19"/>
        <end position="354"/>
    </location>
</feature>
<evidence type="ECO:0000256" key="1">
    <source>
        <dbReference type="ARBA" id="ARBA00004191"/>
    </source>
</evidence>
<dbReference type="KEGG" id="spaa:SPAPADRAFT_62340"/>
<evidence type="ECO:0000259" key="8">
    <source>
        <dbReference type="Pfam" id="PF11765"/>
    </source>
</evidence>
<evidence type="ECO:0000256" key="5">
    <source>
        <dbReference type="ARBA" id="ARBA00023180"/>
    </source>
</evidence>
<dbReference type="HOGENOM" id="CLU_783396_0_0_1"/>
<evidence type="ECO:0000256" key="7">
    <source>
        <dbReference type="SAM" id="SignalP"/>
    </source>
</evidence>
<reference evidence="9 10" key="1">
    <citation type="journal article" date="2011" name="Proc. Natl. Acad. Sci. U.S.A.">
        <title>Comparative genomics of xylose-fermenting fungi for enhanced biofuel production.</title>
        <authorList>
            <person name="Wohlbach D.J."/>
            <person name="Kuo A."/>
            <person name="Sato T.K."/>
            <person name="Potts K.M."/>
            <person name="Salamov A.A."/>
            <person name="LaButti K.M."/>
            <person name="Sun H."/>
            <person name="Clum A."/>
            <person name="Pangilinan J.L."/>
            <person name="Lindquist E.A."/>
            <person name="Lucas S."/>
            <person name="Lapidus A."/>
            <person name="Jin M."/>
            <person name="Gunawan C."/>
            <person name="Balan V."/>
            <person name="Dale B.E."/>
            <person name="Jeffries T.W."/>
            <person name="Zinkel R."/>
            <person name="Barry K.W."/>
            <person name="Grigoriev I.V."/>
            <person name="Gasch A.P."/>
        </authorList>
    </citation>
    <scope>NUCLEOTIDE SEQUENCE [LARGE SCALE GENOMIC DNA]</scope>
    <source>
        <strain evidence="10">NRRL Y-27907 / 11-Y1</strain>
    </source>
</reference>
<feature type="compositionally biased region" description="Acidic residues" evidence="6">
    <location>
        <begin position="306"/>
        <end position="317"/>
    </location>
</feature>
<protein>
    <recommendedName>
        <fullName evidence="8">Hyphally-regulated cell wall protein N-terminal domain-containing protein</fullName>
    </recommendedName>
</protein>
<dbReference type="InterPro" id="IPR021031">
    <property type="entry name" value="Hyphal-reg_cell_wall_N"/>
</dbReference>
<evidence type="ECO:0000256" key="2">
    <source>
        <dbReference type="ARBA" id="ARBA00022512"/>
    </source>
</evidence>
<evidence type="ECO:0000313" key="10">
    <source>
        <dbReference type="Proteomes" id="UP000000709"/>
    </source>
</evidence>
<keyword evidence="3" id="KW-0964">Secreted</keyword>
<evidence type="ECO:0000256" key="6">
    <source>
        <dbReference type="SAM" id="MobiDB-lite"/>
    </source>
</evidence>
<feature type="domain" description="Hyphally-regulated cell wall protein N-terminal" evidence="8">
    <location>
        <begin position="27"/>
        <end position="289"/>
    </location>
</feature>
<evidence type="ECO:0000313" key="9">
    <source>
        <dbReference type="EMBL" id="EGW31746.1"/>
    </source>
</evidence>
<dbReference type="GO" id="GO:0009277">
    <property type="term" value="C:fungal-type cell wall"/>
    <property type="evidence" value="ECO:0007669"/>
    <property type="project" value="UniProtKB-ARBA"/>
</dbReference>
<name>G3ARD9_SPAPN</name>